<dbReference type="AlphaFoldDB" id="A0A5J4U4I9"/>
<proteinExistence type="predicted"/>
<organism evidence="1 2">
    <name type="scientific">Streblomastix strix</name>
    <dbReference type="NCBI Taxonomy" id="222440"/>
    <lineage>
        <taxon>Eukaryota</taxon>
        <taxon>Metamonada</taxon>
        <taxon>Preaxostyla</taxon>
        <taxon>Oxymonadida</taxon>
        <taxon>Streblomastigidae</taxon>
        <taxon>Streblomastix</taxon>
    </lineage>
</organism>
<evidence type="ECO:0000313" key="1">
    <source>
        <dbReference type="EMBL" id="KAA6364575.1"/>
    </source>
</evidence>
<protein>
    <submittedName>
        <fullName evidence="1">Uncharacterized protein</fullName>
    </submittedName>
</protein>
<dbReference type="Proteomes" id="UP000324800">
    <property type="component" value="Unassembled WGS sequence"/>
</dbReference>
<accession>A0A5J4U4I9</accession>
<sequence length="167" mass="19219">MDRSSDYNVHDSLLGLGEFILLEILTEMEIPQDAQQFLVLCRKTYKLLIHPRYARIIQSIIEIRPIFIIKEQKQGRSDQNKFIHSDEDDYCTIAIDPVIRQGIVKIQIKFDNNVGFDKIIGIANASCSFAAREGPWDDGTEPFATQPVKQKEIRNMKMDRALLLVPK</sequence>
<dbReference type="EMBL" id="SNRW01021481">
    <property type="protein sequence ID" value="KAA6364575.1"/>
    <property type="molecule type" value="Genomic_DNA"/>
</dbReference>
<gene>
    <name evidence="1" type="ORF">EZS28_039897</name>
</gene>
<evidence type="ECO:0000313" key="2">
    <source>
        <dbReference type="Proteomes" id="UP000324800"/>
    </source>
</evidence>
<reference evidence="1 2" key="1">
    <citation type="submission" date="2019-03" db="EMBL/GenBank/DDBJ databases">
        <title>Single cell metagenomics reveals metabolic interactions within the superorganism composed of flagellate Streblomastix strix and complex community of Bacteroidetes bacteria on its surface.</title>
        <authorList>
            <person name="Treitli S.C."/>
            <person name="Kolisko M."/>
            <person name="Husnik F."/>
            <person name="Keeling P."/>
            <person name="Hampl V."/>
        </authorList>
    </citation>
    <scope>NUCLEOTIDE SEQUENCE [LARGE SCALE GENOMIC DNA]</scope>
    <source>
        <strain evidence="1">ST1C</strain>
    </source>
</reference>
<name>A0A5J4U4I9_9EUKA</name>
<comment type="caution">
    <text evidence="1">The sequence shown here is derived from an EMBL/GenBank/DDBJ whole genome shotgun (WGS) entry which is preliminary data.</text>
</comment>